<comment type="caution">
    <text evidence="8">The sequence shown here is derived from an EMBL/GenBank/DDBJ whole genome shotgun (WGS) entry which is preliminary data.</text>
</comment>
<evidence type="ECO:0000256" key="5">
    <source>
        <dbReference type="ARBA" id="ARBA00023237"/>
    </source>
</evidence>
<dbReference type="EMBL" id="WELI01000011">
    <property type="protein sequence ID" value="KAB7727260.1"/>
    <property type="molecule type" value="Genomic_DNA"/>
</dbReference>
<evidence type="ECO:0000256" key="3">
    <source>
        <dbReference type="ARBA" id="ARBA00022729"/>
    </source>
</evidence>
<dbReference type="Gene3D" id="1.25.40.390">
    <property type="match status" value="1"/>
</dbReference>
<keyword evidence="9" id="KW-1185">Reference proteome</keyword>
<proteinExistence type="inferred from homology"/>
<dbReference type="InterPro" id="IPR033985">
    <property type="entry name" value="SusD-like_N"/>
</dbReference>
<dbReference type="AlphaFoldDB" id="A0A7J5TTL6"/>
<dbReference type="Pfam" id="PF14322">
    <property type="entry name" value="SusD-like_3"/>
    <property type="match status" value="1"/>
</dbReference>
<evidence type="ECO:0000259" key="6">
    <source>
        <dbReference type="Pfam" id="PF07980"/>
    </source>
</evidence>
<dbReference type="SUPFAM" id="SSF48452">
    <property type="entry name" value="TPR-like"/>
    <property type="match status" value="1"/>
</dbReference>
<reference evidence="8 9" key="1">
    <citation type="submission" date="2019-10" db="EMBL/GenBank/DDBJ databases">
        <title>Rudanella paleaurantiibacter sp. nov., isolated from sludge.</title>
        <authorList>
            <person name="Xu S.Q."/>
        </authorList>
    </citation>
    <scope>NUCLEOTIDE SEQUENCE [LARGE SCALE GENOMIC DNA]</scope>
    <source>
        <strain evidence="8 9">HX-22-17</strain>
    </source>
</reference>
<evidence type="ECO:0000256" key="4">
    <source>
        <dbReference type="ARBA" id="ARBA00023136"/>
    </source>
</evidence>
<feature type="domain" description="RagB/SusD" evidence="6">
    <location>
        <begin position="457"/>
        <end position="622"/>
    </location>
</feature>
<evidence type="ECO:0000313" key="9">
    <source>
        <dbReference type="Proteomes" id="UP000488299"/>
    </source>
</evidence>
<protein>
    <submittedName>
        <fullName evidence="8">RagB/SusD family nutrient uptake outer membrane protein</fullName>
    </submittedName>
</protein>
<accession>A0A7J5TTL6</accession>
<dbReference type="PROSITE" id="PS51257">
    <property type="entry name" value="PROKAR_LIPOPROTEIN"/>
    <property type="match status" value="1"/>
</dbReference>
<dbReference type="Proteomes" id="UP000488299">
    <property type="component" value="Unassembled WGS sequence"/>
</dbReference>
<evidence type="ECO:0000256" key="2">
    <source>
        <dbReference type="ARBA" id="ARBA00006275"/>
    </source>
</evidence>
<keyword evidence="3" id="KW-0732">Signal</keyword>
<keyword evidence="5" id="KW-0998">Cell outer membrane</keyword>
<keyword evidence="4" id="KW-0472">Membrane</keyword>
<name>A0A7J5TTL6_9BACT</name>
<evidence type="ECO:0000313" key="8">
    <source>
        <dbReference type="EMBL" id="KAB7727260.1"/>
    </source>
</evidence>
<feature type="domain" description="SusD-like N-terminal" evidence="7">
    <location>
        <begin position="33"/>
        <end position="217"/>
    </location>
</feature>
<organism evidence="8 9">
    <name type="scientific">Rudanella paleaurantiibacter</name>
    <dbReference type="NCBI Taxonomy" id="2614655"/>
    <lineage>
        <taxon>Bacteria</taxon>
        <taxon>Pseudomonadati</taxon>
        <taxon>Bacteroidota</taxon>
        <taxon>Cytophagia</taxon>
        <taxon>Cytophagales</taxon>
        <taxon>Cytophagaceae</taxon>
        <taxon>Rudanella</taxon>
    </lineage>
</organism>
<gene>
    <name evidence="8" type="ORF">F5984_21770</name>
</gene>
<comment type="subcellular location">
    <subcellularLocation>
        <location evidence="1">Cell outer membrane</location>
    </subcellularLocation>
</comment>
<sequence length="622" mass="67643">MKKSYITMLLGSVLALTTSCQKDVSLEPIFFRPTTFTSEAQLSGQLAGVYNVLSQDQLYGQGLWGYLVAGADESFRNGVTNGTILTELYNIGSNEANIGNFWRNLYIGAERASVLLDVVDIPKMDETARNNIKGQAMFLRAFYYYLLVTHFGDVPLKTQLTTDMGTNFNLPRTPAKDVYQFIIDEMTKAQPLVQTIQQTGTPTIVTRSAVQAMLVRVCMSMAGNPVNDGAKYRLAQEWAQKLITSNAHSLNATPLPQAPNTPAYARLFINNMQNNVNDPNITEGIWDAAFLSKSNQTGAFAATGFPVTQQLGALMGVTSPNASANAPVGFSSGTYRVHNRLFRLFAPGDQRRDWAIAPFIYRDNTTNRFDILRVNLTGGGGTGATALALTSPTGAISSIVIENPGQGYTSAPTVSFSAIAGTGAAATAVVEGGRVTAVNVTAAGSAYPTAYDRPVGKWRREYELNVPQVRLQNNTSCNFPIIRYADVLLMAAEADLRINGTPSAQAVEYYNQVRRRAFGQNPRTPSPTVDVATFSVQDIMDERSRELCFEGVRRADLLRWGMLQQAMQRIQADVAANAPSTFQTAASVAANNLVQNFPRHALLPIPATEIDRAPAITQNPGW</sequence>
<comment type="similarity">
    <text evidence="2">Belongs to the SusD family.</text>
</comment>
<dbReference type="InterPro" id="IPR012944">
    <property type="entry name" value="SusD_RagB_dom"/>
</dbReference>
<dbReference type="GO" id="GO:0009279">
    <property type="term" value="C:cell outer membrane"/>
    <property type="evidence" value="ECO:0007669"/>
    <property type="project" value="UniProtKB-SubCell"/>
</dbReference>
<dbReference type="InterPro" id="IPR011990">
    <property type="entry name" value="TPR-like_helical_dom_sf"/>
</dbReference>
<dbReference type="RefSeq" id="WP_152126339.1">
    <property type="nucleotide sequence ID" value="NZ_WELI01000011.1"/>
</dbReference>
<evidence type="ECO:0000256" key="1">
    <source>
        <dbReference type="ARBA" id="ARBA00004442"/>
    </source>
</evidence>
<dbReference type="Pfam" id="PF07980">
    <property type="entry name" value="SusD_RagB"/>
    <property type="match status" value="1"/>
</dbReference>
<evidence type="ECO:0000259" key="7">
    <source>
        <dbReference type="Pfam" id="PF14322"/>
    </source>
</evidence>